<reference evidence="1 2" key="1">
    <citation type="submission" date="2017-03" db="EMBL/GenBank/DDBJ databases">
        <title>Genome analysis of strain PAMC 26577.</title>
        <authorList>
            <person name="Oh H.-M."/>
            <person name="Yang J.-A."/>
        </authorList>
    </citation>
    <scope>NUCLEOTIDE SEQUENCE [LARGE SCALE GENOMIC DNA]</scope>
    <source>
        <strain evidence="1 2">PAMC 26577</strain>
    </source>
</reference>
<evidence type="ECO:0000313" key="1">
    <source>
        <dbReference type="EMBL" id="OTP74898.1"/>
    </source>
</evidence>
<comment type="caution">
    <text evidence="1">The sequence shown here is derived from an EMBL/GenBank/DDBJ whole genome shotgun (WGS) entry which is preliminary data.</text>
</comment>
<evidence type="ECO:0000313" key="2">
    <source>
        <dbReference type="Proteomes" id="UP000195221"/>
    </source>
</evidence>
<dbReference type="EMBL" id="NBTZ01000057">
    <property type="protein sequence ID" value="OTP74898.1"/>
    <property type="molecule type" value="Genomic_DNA"/>
</dbReference>
<organism evidence="1 2">
    <name type="scientific">Caballeronia sordidicola</name>
    <name type="common">Burkholderia sordidicola</name>
    <dbReference type="NCBI Taxonomy" id="196367"/>
    <lineage>
        <taxon>Bacteria</taxon>
        <taxon>Pseudomonadati</taxon>
        <taxon>Pseudomonadota</taxon>
        <taxon>Betaproteobacteria</taxon>
        <taxon>Burkholderiales</taxon>
        <taxon>Burkholderiaceae</taxon>
        <taxon>Caballeronia</taxon>
    </lineage>
</organism>
<sequence length="42" mass="4267">MQTGEPSKASSSSMGLTAASFIDGLTERLLNMTMGESMGIAG</sequence>
<protein>
    <submittedName>
        <fullName evidence="1">Uncharacterized protein</fullName>
    </submittedName>
</protein>
<dbReference type="AlphaFoldDB" id="A0A242MTY9"/>
<gene>
    <name evidence="1" type="ORF">PAMC26577_14355</name>
</gene>
<dbReference type="Proteomes" id="UP000195221">
    <property type="component" value="Unassembled WGS sequence"/>
</dbReference>
<name>A0A242MTY9_CABSO</name>
<accession>A0A242MTY9</accession>
<proteinExistence type="predicted"/>